<evidence type="ECO:0000313" key="1">
    <source>
        <dbReference type="EMBL" id="CAG6730627.1"/>
    </source>
</evidence>
<name>A0A8D8YLG9_9HEMI</name>
<dbReference type="EMBL" id="HBUF01381916">
    <property type="protein sequence ID" value="CAG6730626.1"/>
    <property type="molecule type" value="Transcribed_RNA"/>
</dbReference>
<dbReference type="AlphaFoldDB" id="A0A8D8YLG9"/>
<protein>
    <submittedName>
        <fullName evidence="1">Uncharacterized protein</fullName>
    </submittedName>
</protein>
<proteinExistence type="predicted"/>
<reference evidence="1" key="1">
    <citation type="submission" date="2021-05" db="EMBL/GenBank/DDBJ databases">
        <authorList>
            <person name="Alioto T."/>
            <person name="Alioto T."/>
            <person name="Gomez Garrido J."/>
        </authorList>
    </citation>
    <scope>NUCLEOTIDE SEQUENCE</scope>
</reference>
<dbReference type="EMBL" id="HBUF01381917">
    <property type="protein sequence ID" value="CAG6730627.1"/>
    <property type="molecule type" value="Transcribed_RNA"/>
</dbReference>
<sequence>MRKVSSLLHVIRILSDSSNLRMSKVSSLFHVIRILSVLRLPFLDRVDAAFNEIQNGRRHHEENAAHCAVVRPAYVIVFPVWQPIPRVSIHSKDDQCNTACAG</sequence>
<accession>A0A8D8YLG9</accession>
<organism evidence="1">
    <name type="scientific">Cacopsylla melanoneura</name>
    <dbReference type="NCBI Taxonomy" id="428564"/>
    <lineage>
        <taxon>Eukaryota</taxon>
        <taxon>Metazoa</taxon>
        <taxon>Ecdysozoa</taxon>
        <taxon>Arthropoda</taxon>
        <taxon>Hexapoda</taxon>
        <taxon>Insecta</taxon>
        <taxon>Pterygota</taxon>
        <taxon>Neoptera</taxon>
        <taxon>Paraneoptera</taxon>
        <taxon>Hemiptera</taxon>
        <taxon>Sternorrhyncha</taxon>
        <taxon>Psylloidea</taxon>
        <taxon>Psyllidae</taxon>
        <taxon>Psyllinae</taxon>
        <taxon>Cacopsylla</taxon>
    </lineage>
</organism>